<feature type="domain" description="4Fe-4S ferredoxin-type" evidence="5">
    <location>
        <begin position="5"/>
        <end position="35"/>
    </location>
</feature>
<reference evidence="7" key="1">
    <citation type="submission" date="2015-03" db="EMBL/GenBank/DDBJ databases">
        <authorList>
            <person name="Nijsse Bart"/>
        </authorList>
    </citation>
    <scope>NUCLEOTIDE SEQUENCE [LARGE SCALE GENOMIC DNA]</scope>
</reference>
<evidence type="ECO:0000256" key="3">
    <source>
        <dbReference type="ARBA" id="ARBA00023004"/>
    </source>
</evidence>
<dbReference type="Proteomes" id="UP000049855">
    <property type="component" value="Unassembled WGS sequence"/>
</dbReference>
<dbReference type="PROSITE" id="PS00198">
    <property type="entry name" value="4FE4S_FER_1"/>
    <property type="match status" value="1"/>
</dbReference>
<evidence type="ECO:0000259" key="5">
    <source>
        <dbReference type="PROSITE" id="PS51379"/>
    </source>
</evidence>
<organism evidence="6 7">
    <name type="scientific">Sporomusa ovata</name>
    <dbReference type="NCBI Taxonomy" id="2378"/>
    <lineage>
        <taxon>Bacteria</taxon>
        <taxon>Bacillati</taxon>
        <taxon>Bacillota</taxon>
        <taxon>Negativicutes</taxon>
        <taxon>Selenomonadales</taxon>
        <taxon>Sporomusaceae</taxon>
        <taxon>Sporomusa</taxon>
    </lineage>
</organism>
<dbReference type="RefSeq" id="WP_021166821.1">
    <property type="nucleotide sequence ID" value="NZ_CTRP01000009.1"/>
</dbReference>
<dbReference type="InterPro" id="IPR050954">
    <property type="entry name" value="ET_IronSulfur_Cluster-Binding"/>
</dbReference>
<sequence length="191" mass="21368">MAKQYTLLIDLDRCVGCMACMVACKVVNQVDTGVDFNQVYKVGPEGTFPDCDMFFFPKQCMHCVEPLCAQVCPSRATYKTEEGVVLVDHNRCFGCSYCIWACPYGARTLNKNKGMVEKCVLCLPLVQKGEKPECVKTCLGNCRIFGDINDPNSEVSKYYTEQSDRAMQIHPEIGTKPSVIYFKPRKGAAKL</sequence>
<protein>
    <submittedName>
        <fullName evidence="6">Molybdopterin oxidoreductase, iron-sulfur binding subunit</fullName>
    </submittedName>
</protein>
<evidence type="ECO:0000313" key="7">
    <source>
        <dbReference type="Proteomes" id="UP000049855"/>
    </source>
</evidence>
<keyword evidence="7" id="KW-1185">Reference proteome</keyword>
<dbReference type="InterPro" id="IPR017896">
    <property type="entry name" value="4Fe4S_Fe-S-bd"/>
</dbReference>
<gene>
    <name evidence="6" type="ORF">SpAn4DRAFT_5071</name>
</gene>
<feature type="domain" description="4Fe-4S ferredoxin-type" evidence="5">
    <location>
        <begin position="51"/>
        <end position="82"/>
    </location>
</feature>
<dbReference type="PANTHER" id="PTHR43177:SF3">
    <property type="entry name" value="PROTEIN NRFC HOMOLOG"/>
    <property type="match status" value="1"/>
</dbReference>
<name>A0A0U1KXN6_9FIRM</name>
<evidence type="ECO:0000256" key="2">
    <source>
        <dbReference type="ARBA" id="ARBA00022723"/>
    </source>
</evidence>
<keyword evidence="1" id="KW-0004">4Fe-4S</keyword>
<accession>A0A0U1KXN6</accession>
<dbReference type="AlphaFoldDB" id="A0A0U1KXN6"/>
<dbReference type="GO" id="GO:0046872">
    <property type="term" value="F:metal ion binding"/>
    <property type="evidence" value="ECO:0007669"/>
    <property type="project" value="UniProtKB-KW"/>
</dbReference>
<dbReference type="PROSITE" id="PS51379">
    <property type="entry name" value="4FE4S_FER_2"/>
    <property type="match status" value="3"/>
</dbReference>
<evidence type="ECO:0000256" key="4">
    <source>
        <dbReference type="ARBA" id="ARBA00023014"/>
    </source>
</evidence>
<dbReference type="Gene3D" id="3.30.70.20">
    <property type="match status" value="2"/>
</dbReference>
<dbReference type="PANTHER" id="PTHR43177">
    <property type="entry name" value="PROTEIN NRFC"/>
    <property type="match status" value="1"/>
</dbReference>
<dbReference type="SUPFAM" id="SSF54862">
    <property type="entry name" value="4Fe-4S ferredoxins"/>
    <property type="match status" value="1"/>
</dbReference>
<proteinExistence type="predicted"/>
<dbReference type="Pfam" id="PF13247">
    <property type="entry name" value="Fer4_11"/>
    <property type="match status" value="1"/>
</dbReference>
<dbReference type="GO" id="GO:0051539">
    <property type="term" value="F:4 iron, 4 sulfur cluster binding"/>
    <property type="evidence" value="ECO:0007669"/>
    <property type="project" value="UniProtKB-KW"/>
</dbReference>
<evidence type="ECO:0000256" key="1">
    <source>
        <dbReference type="ARBA" id="ARBA00022485"/>
    </source>
</evidence>
<dbReference type="Pfam" id="PF12797">
    <property type="entry name" value="Fer4_2"/>
    <property type="match status" value="1"/>
</dbReference>
<dbReference type="EMBL" id="CTRP01000009">
    <property type="protein sequence ID" value="CQR72182.1"/>
    <property type="molecule type" value="Genomic_DNA"/>
</dbReference>
<evidence type="ECO:0000313" key="6">
    <source>
        <dbReference type="EMBL" id="CQR72182.1"/>
    </source>
</evidence>
<feature type="domain" description="4Fe-4S ferredoxin-type" evidence="5">
    <location>
        <begin position="83"/>
        <end position="112"/>
    </location>
</feature>
<keyword evidence="3" id="KW-0408">Iron</keyword>
<dbReference type="InterPro" id="IPR017900">
    <property type="entry name" value="4Fe4S_Fe_S_CS"/>
</dbReference>
<dbReference type="CDD" id="cd10551">
    <property type="entry name" value="PsrB"/>
    <property type="match status" value="1"/>
</dbReference>
<keyword evidence="2" id="KW-0479">Metal-binding</keyword>
<keyword evidence="4" id="KW-0411">Iron-sulfur</keyword>